<keyword evidence="10" id="KW-0503">Monooxygenase</keyword>
<evidence type="ECO:0000256" key="10">
    <source>
        <dbReference type="ARBA" id="ARBA00023033"/>
    </source>
</evidence>
<feature type="transmembrane region" description="Helical" evidence="12">
    <location>
        <begin position="30"/>
        <end position="47"/>
    </location>
</feature>
<keyword evidence="6" id="KW-0479">Metal-binding</keyword>
<comment type="subcellular location">
    <subcellularLocation>
        <location evidence="1">Cell inner membrane</location>
        <topology evidence="1">Multi-pass membrane protein</topology>
    </subcellularLocation>
</comment>
<evidence type="ECO:0000256" key="7">
    <source>
        <dbReference type="ARBA" id="ARBA00022989"/>
    </source>
</evidence>
<feature type="transmembrane region" description="Helical" evidence="12">
    <location>
        <begin position="87"/>
        <end position="106"/>
    </location>
</feature>
<evidence type="ECO:0000313" key="15">
    <source>
        <dbReference type="Proteomes" id="UP000032232"/>
    </source>
</evidence>
<evidence type="ECO:0000256" key="2">
    <source>
        <dbReference type="ARBA" id="ARBA00010823"/>
    </source>
</evidence>
<dbReference type="PATRIC" id="fig|935700.4.peg.635"/>
<keyword evidence="11 12" id="KW-0472">Membrane</keyword>
<evidence type="ECO:0000256" key="12">
    <source>
        <dbReference type="SAM" id="Phobius"/>
    </source>
</evidence>
<name>A0A0D1EJC4_9RHOB</name>
<dbReference type="InterPro" id="IPR033885">
    <property type="entry name" value="AlkB/XylM"/>
</dbReference>
<dbReference type="PANTHER" id="PTHR38674">
    <property type="entry name" value="ALKANE 1-MONOOXYGENASE 1"/>
    <property type="match status" value="1"/>
</dbReference>
<gene>
    <name evidence="14" type="primary">alkB2_1</name>
    <name evidence="14" type="ORF">jaqu_06000</name>
</gene>
<comment type="caution">
    <text evidence="14">The sequence shown here is derived from an EMBL/GenBank/DDBJ whole genome shotgun (WGS) entry which is preliminary data.</text>
</comment>
<evidence type="ECO:0000256" key="4">
    <source>
        <dbReference type="ARBA" id="ARBA00022519"/>
    </source>
</evidence>
<keyword evidence="9" id="KW-0408">Iron</keyword>
<dbReference type="Pfam" id="PF00487">
    <property type="entry name" value="FA_desaturase"/>
    <property type="match status" value="1"/>
</dbReference>
<feature type="domain" description="Fatty acid desaturase" evidence="13">
    <location>
        <begin position="89"/>
        <end position="298"/>
    </location>
</feature>
<keyword evidence="7 12" id="KW-1133">Transmembrane helix</keyword>
<evidence type="ECO:0000256" key="8">
    <source>
        <dbReference type="ARBA" id="ARBA00023002"/>
    </source>
</evidence>
<evidence type="ECO:0000256" key="6">
    <source>
        <dbReference type="ARBA" id="ARBA00022723"/>
    </source>
</evidence>
<evidence type="ECO:0000256" key="5">
    <source>
        <dbReference type="ARBA" id="ARBA00022692"/>
    </source>
</evidence>
<dbReference type="EC" id="1.14.15.3" evidence="14"/>
<dbReference type="CDD" id="cd03512">
    <property type="entry name" value="Alkane-hydroxylase"/>
    <property type="match status" value="1"/>
</dbReference>
<comment type="similarity">
    <text evidence="2">Belongs to the fatty acid desaturase type 1 family. AlkB subfamily.</text>
</comment>
<dbReference type="STRING" id="935700.jaqu_06000"/>
<feature type="transmembrane region" description="Helical" evidence="12">
    <location>
        <begin position="59"/>
        <end position="81"/>
    </location>
</feature>
<keyword evidence="15" id="KW-1185">Reference proteome</keyword>
<keyword evidence="3" id="KW-1003">Cell membrane</keyword>
<dbReference type="PANTHER" id="PTHR38674:SF1">
    <property type="entry name" value="ALKANE 1-MONOOXYGENASE 1"/>
    <property type="match status" value="1"/>
</dbReference>
<dbReference type="OrthoDB" id="4759734at2"/>
<evidence type="ECO:0000256" key="1">
    <source>
        <dbReference type="ARBA" id="ARBA00004429"/>
    </source>
</evidence>
<keyword evidence="5 12" id="KW-0812">Transmembrane</keyword>
<evidence type="ECO:0000313" key="14">
    <source>
        <dbReference type="EMBL" id="KIT17709.1"/>
    </source>
</evidence>
<dbReference type="Proteomes" id="UP000032232">
    <property type="component" value="Unassembled WGS sequence"/>
</dbReference>
<proteinExistence type="inferred from homology"/>
<evidence type="ECO:0000256" key="11">
    <source>
        <dbReference type="ARBA" id="ARBA00023136"/>
    </source>
</evidence>
<dbReference type="InterPro" id="IPR005804">
    <property type="entry name" value="FA_desaturase_dom"/>
</dbReference>
<accession>A0A0D1EJC4</accession>
<keyword evidence="8 14" id="KW-0560">Oxidoreductase</keyword>
<evidence type="ECO:0000256" key="3">
    <source>
        <dbReference type="ARBA" id="ARBA00022475"/>
    </source>
</evidence>
<dbReference type="GO" id="GO:0005886">
    <property type="term" value="C:plasma membrane"/>
    <property type="evidence" value="ECO:0007669"/>
    <property type="project" value="UniProtKB-SubCell"/>
</dbReference>
<dbReference type="GO" id="GO:0006629">
    <property type="term" value="P:lipid metabolic process"/>
    <property type="evidence" value="ECO:0007669"/>
    <property type="project" value="InterPro"/>
</dbReference>
<dbReference type="GO" id="GO:0004497">
    <property type="term" value="F:monooxygenase activity"/>
    <property type="evidence" value="ECO:0007669"/>
    <property type="project" value="UniProtKB-KW"/>
</dbReference>
<dbReference type="GO" id="GO:0046872">
    <property type="term" value="F:metal ion binding"/>
    <property type="evidence" value="ECO:0007669"/>
    <property type="project" value="UniProtKB-KW"/>
</dbReference>
<dbReference type="EMBL" id="JYFE01000016">
    <property type="protein sequence ID" value="KIT17709.1"/>
    <property type="molecule type" value="Genomic_DNA"/>
</dbReference>
<feature type="transmembrane region" description="Helical" evidence="12">
    <location>
        <begin position="226"/>
        <end position="246"/>
    </location>
</feature>
<evidence type="ECO:0000256" key="9">
    <source>
        <dbReference type="ARBA" id="ARBA00023004"/>
    </source>
</evidence>
<feature type="transmembrane region" description="Helical" evidence="12">
    <location>
        <begin position="200"/>
        <end position="220"/>
    </location>
</feature>
<sequence length="349" mass="38691">MLALVPYLVALGLSVALLIAGAVFDGAWDFASFIWMAGVVAVLDHILPEHEAPPSEAAAKTLTVILAAIHFPMLALAVWALAQGGPLWNWIAYFSAAGLFFGQIMNSCAHELIHARGWIRRGLGRWTYITLLFGHQTTAHPGIHHSAVATPEDPNTARYNETWWRFVLRAWRDSFRKGLALEKRRQRAAGRHGWNWRNPYWQYLLGAAGSLALAGTVLGWSGVGAYIALCLLAQSQLLITDYVLHYGMRRVRVGKRWEPVGPQHSWNAPHVVTNLLTLHAPRHSEHHAHPSRGFEELRVGADVPLLPYSLPVMVTIALVPALWRKVMNPRVDALGQGRIVRPTEAACVA</sequence>
<dbReference type="AlphaFoldDB" id="A0A0D1EJC4"/>
<organism evidence="14 15">
    <name type="scientific">Jannaschia aquimarina</name>
    <dbReference type="NCBI Taxonomy" id="935700"/>
    <lineage>
        <taxon>Bacteria</taxon>
        <taxon>Pseudomonadati</taxon>
        <taxon>Pseudomonadota</taxon>
        <taxon>Alphaproteobacteria</taxon>
        <taxon>Rhodobacterales</taxon>
        <taxon>Roseobacteraceae</taxon>
        <taxon>Jannaschia</taxon>
    </lineage>
</organism>
<protein>
    <submittedName>
        <fullName evidence="14">AlkB2_1 protein</fullName>
        <ecNumber evidence="14">1.14.15.3</ecNumber>
    </submittedName>
</protein>
<reference evidence="14 15" key="1">
    <citation type="submission" date="2015-02" db="EMBL/GenBank/DDBJ databases">
        <title>Genome Sequence of Jannaschia aquimarina DSM28248, a member of the Roseobacter clade.</title>
        <authorList>
            <person name="Voget S."/>
            <person name="Daniel R."/>
        </authorList>
    </citation>
    <scope>NUCLEOTIDE SEQUENCE [LARGE SCALE GENOMIC DNA]</scope>
    <source>
        <strain evidence="14 15">GSW-M26</strain>
    </source>
</reference>
<evidence type="ECO:0000259" key="13">
    <source>
        <dbReference type="Pfam" id="PF00487"/>
    </source>
</evidence>
<keyword evidence="4" id="KW-0997">Cell inner membrane</keyword>
<dbReference type="RefSeq" id="WP_043917444.1">
    <property type="nucleotide sequence ID" value="NZ_FZPF01000002.1"/>
</dbReference>